<keyword evidence="2" id="KW-1185">Reference proteome</keyword>
<proteinExistence type="predicted"/>
<organism evidence="1 2">
    <name type="scientific">Metapseudomonas otitidis</name>
    <dbReference type="NCBI Taxonomy" id="319939"/>
    <lineage>
        <taxon>Bacteria</taxon>
        <taxon>Pseudomonadati</taxon>
        <taxon>Pseudomonadota</taxon>
        <taxon>Gammaproteobacteria</taxon>
        <taxon>Pseudomonadales</taxon>
        <taxon>Pseudomonadaceae</taxon>
        <taxon>Metapseudomonas</taxon>
    </lineage>
</organism>
<reference evidence="1 2" key="1">
    <citation type="submission" date="2023-10" db="EMBL/GenBank/DDBJ databases">
        <title>Pseudomonas otitidis isolated from a paediatric patient with cystic fibrosis in Chile.</title>
        <authorList>
            <person name="Amsteins-Romero L."/>
            <person name="Opazo-Capurro A."/>
            <person name="Matus-Kohler M."/>
            <person name="Gonzalez-Rocha G."/>
        </authorList>
    </citation>
    <scope>NUCLEOTIDE SEQUENCE [LARGE SCALE GENOMIC DNA]</scope>
    <source>
        <strain evidence="1 2">P-714</strain>
    </source>
</reference>
<feature type="non-terminal residue" evidence="1">
    <location>
        <position position="70"/>
    </location>
</feature>
<comment type="caution">
    <text evidence="1">The sequence shown here is derived from an EMBL/GenBank/DDBJ whole genome shotgun (WGS) entry which is preliminary data.</text>
</comment>
<accession>A0ABU3Y1B7</accession>
<sequence length="70" mass="8088">MVVAYGLWYSTSLISYEWRWNRVPQYFAYQAEEAQRAREHGYPQGGPEAPEQWAGRPMAGHADHVTFGEV</sequence>
<name>A0ABU3Y1B7_9GAMM</name>
<evidence type="ECO:0000313" key="1">
    <source>
        <dbReference type="EMBL" id="MDV3443970.1"/>
    </source>
</evidence>
<dbReference type="EMBL" id="JAWJUL010000485">
    <property type="protein sequence ID" value="MDV3443970.1"/>
    <property type="molecule type" value="Genomic_DNA"/>
</dbReference>
<evidence type="ECO:0000313" key="2">
    <source>
        <dbReference type="Proteomes" id="UP001273935"/>
    </source>
</evidence>
<dbReference type="Proteomes" id="UP001273935">
    <property type="component" value="Unassembled WGS sequence"/>
</dbReference>
<gene>
    <name evidence="1" type="ORF">R0G64_31925</name>
</gene>
<protein>
    <submittedName>
        <fullName evidence="1">Uncharacterized protein</fullName>
    </submittedName>
</protein>